<name>A0A1E5WLF9_9POAL</name>
<feature type="domain" description="NB-ARC" evidence="3">
    <location>
        <begin position="113"/>
        <end position="167"/>
    </location>
</feature>
<gene>
    <name evidence="5" type="ORF">BAE44_0000730</name>
</gene>
<dbReference type="InterPro" id="IPR055414">
    <property type="entry name" value="LRR_R13L4/SHOC2-like"/>
</dbReference>
<dbReference type="Gene3D" id="3.40.50.300">
    <property type="entry name" value="P-loop containing nucleotide triphosphate hydrolases"/>
    <property type="match status" value="1"/>
</dbReference>
<dbReference type="PANTHER" id="PTHR19338">
    <property type="entry name" value="TRANSLOCASE OF INNER MITOCHONDRIAL MEMBRANE 13 HOMOLOG"/>
    <property type="match status" value="1"/>
</dbReference>
<evidence type="ECO:0000259" key="3">
    <source>
        <dbReference type="Pfam" id="PF00931"/>
    </source>
</evidence>
<dbReference type="AlphaFoldDB" id="A0A1E5WLF9"/>
<keyword evidence="1" id="KW-0677">Repeat</keyword>
<feature type="region of interest" description="Disordered" evidence="2">
    <location>
        <begin position="63"/>
        <end position="82"/>
    </location>
</feature>
<evidence type="ECO:0000313" key="6">
    <source>
        <dbReference type="Proteomes" id="UP000095767"/>
    </source>
</evidence>
<dbReference type="EMBL" id="LWDX02002471">
    <property type="protein sequence ID" value="OEL38251.1"/>
    <property type="molecule type" value="Genomic_DNA"/>
</dbReference>
<dbReference type="PANTHER" id="PTHR19338:SF65">
    <property type="entry name" value="OS06G0163900 PROTEIN"/>
    <property type="match status" value="1"/>
</dbReference>
<dbReference type="Pfam" id="PF23598">
    <property type="entry name" value="LRR_14"/>
    <property type="match status" value="1"/>
</dbReference>
<accession>A0A1E5WLF9</accession>
<dbReference type="InterPro" id="IPR027417">
    <property type="entry name" value="P-loop_NTPase"/>
</dbReference>
<evidence type="ECO:0000259" key="4">
    <source>
        <dbReference type="Pfam" id="PF23598"/>
    </source>
</evidence>
<keyword evidence="6" id="KW-1185">Reference proteome</keyword>
<comment type="caution">
    <text evidence="5">The sequence shown here is derived from an EMBL/GenBank/DDBJ whole genome shotgun (WGS) entry which is preliminary data.</text>
</comment>
<dbReference type="Pfam" id="PF00931">
    <property type="entry name" value="NB-ARC"/>
    <property type="match status" value="1"/>
</dbReference>
<organism evidence="5 6">
    <name type="scientific">Dichanthelium oligosanthes</name>
    <dbReference type="NCBI Taxonomy" id="888268"/>
    <lineage>
        <taxon>Eukaryota</taxon>
        <taxon>Viridiplantae</taxon>
        <taxon>Streptophyta</taxon>
        <taxon>Embryophyta</taxon>
        <taxon>Tracheophyta</taxon>
        <taxon>Spermatophyta</taxon>
        <taxon>Magnoliopsida</taxon>
        <taxon>Liliopsida</taxon>
        <taxon>Poales</taxon>
        <taxon>Poaceae</taxon>
        <taxon>PACMAD clade</taxon>
        <taxon>Panicoideae</taxon>
        <taxon>Panicodae</taxon>
        <taxon>Paniceae</taxon>
        <taxon>Dichantheliinae</taxon>
        <taxon>Dichanthelium</taxon>
    </lineage>
</organism>
<reference evidence="5 6" key="1">
    <citation type="submission" date="2016-09" db="EMBL/GenBank/DDBJ databases">
        <title>The draft genome of Dichanthelium oligosanthes: A C3 panicoid grass species.</title>
        <authorList>
            <person name="Studer A.J."/>
            <person name="Schnable J.C."/>
            <person name="Brutnell T.P."/>
        </authorList>
    </citation>
    <scope>NUCLEOTIDE SEQUENCE [LARGE SCALE GENOMIC DNA]</scope>
    <source>
        <strain evidence="6">cv. Kellogg 1175</strain>
        <tissue evidence="5">Leaf</tissue>
    </source>
</reference>
<dbReference type="InterPro" id="IPR002182">
    <property type="entry name" value="NB-ARC"/>
</dbReference>
<feature type="domain" description="Disease resistance R13L4/SHOC-2-like LRR" evidence="4">
    <location>
        <begin position="189"/>
        <end position="233"/>
    </location>
</feature>
<evidence type="ECO:0000256" key="1">
    <source>
        <dbReference type="ARBA" id="ARBA00022737"/>
    </source>
</evidence>
<dbReference type="Proteomes" id="UP000095767">
    <property type="component" value="Unassembled WGS sequence"/>
</dbReference>
<dbReference type="SUPFAM" id="SSF52540">
    <property type="entry name" value="P-loop containing nucleoside triphosphate hydrolases"/>
    <property type="match status" value="1"/>
</dbReference>
<evidence type="ECO:0000313" key="5">
    <source>
        <dbReference type="EMBL" id="OEL38251.1"/>
    </source>
</evidence>
<proteinExistence type="predicted"/>
<dbReference type="GO" id="GO:0043531">
    <property type="term" value="F:ADP binding"/>
    <property type="evidence" value="ECO:0007669"/>
    <property type="project" value="InterPro"/>
</dbReference>
<evidence type="ECO:0000256" key="2">
    <source>
        <dbReference type="SAM" id="MobiDB-lite"/>
    </source>
</evidence>
<protein>
    <submittedName>
        <fullName evidence="5">Uncharacterized protein</fullName>
    </submittedName>
</protein>
<sequence>MKGFEDHPSADGFCSNKLRELCYDLEDFVDAVAGELGVLGRLATEASTRCGGRRRTGTPAAQWEGWFRPSSSSPGSARRVDRRSLVGVDGPRDEFAKLLLAGEKPESSVARIRAVAIVGDAGVGKTKLADEVYRAIGARFDYRAWVSASRNRSWESILIDILGQVAAPQGVCEDGDDLIERPKDSCKTEGCKDLKNHNVVEIAGLVHLRYLSIRDTPISELPDQIGQLQSLTTRSRH</sequence>
<dbReference type="GO" id="GO:0006952">
    <property type="term" value="P:defense response"/>
    <property type="evidence" value="ECO:0007669"/>
    <property type="project" value="UniProtKB-KW"/>
</dbReference>